<evidence type="ECO:0000313" key="2">
    <source>
        <dbReference type="EMBL" id="WND02272.1"/>
    </source>
</evidence>
<dbReference type="Proteomes" id="UP001268683">
    <property type="component" value="Chromosome"/>
</dbReference>
<dbReference type="AlphaFoldDB" id="A0AA52H996"/>
<feature type="compositionally biased region" description="Polar residues" evidence="1">
    <location>
        <begin position="1"/>
        <end position="10"/>
    </location>
</feature>
<protein>
    <submittedName>
        <fullName evidence="2">Uncharacterized protein</fullName>
    </submittedName>
</protein>
<feature type="compositionally biased region" description="Basic and acidic residues" evidence="1">
    <location>
        <begin position="28"/>
        <end position="43"/>
    </location>
</feature>
<keyword evidence="3" id="KW-1185">Reference proteome</keyword>
<sequence length="59" mass="5912">MDIQSSTATANAPVDAAGRSGSEASATARKDADDSAIERKEAEASDTSSGVGERVDVQA</sequence>
<dbReference type="RefSeq" id="WP_310798108.1">
    <property type="nucleotide sequence ID" value="NZ_CP123872.1"/>
</dbReference>
<gene>
    <name evidence="2" type="ORF">QGN29_12010</name>
</gene>
<proteinExistence type="predicted"/>
<name>A0AA52H996_9PROT</name>
<evidence type="ECO:0000256" key="1">
    <source>
        <dbReference type="SAM" id="MobiDB-lite"/>
    </source>
</evidence>
<feature type="region of interest" description="Disordered" evidence="1">
    <location>
        <begin position="1"/>
        <end position="59"/>
    </location>
</feature>
<evidence type="ECO:0000313" key="3">
    <source>
        <dbReference type="Proteomes" id="UP001268683"/>
    </source>
</evidence>
<dbReference type="KEGG" id="tmk:QGN29_12010"/>
<organism evidence="2 3">
    <name type="scientific">Temperatibacter marinus</name>
    <dbReference type="NCBI Taxonomy" id="1456591"/>
    <lineage>
        <taxon>Bacteria</taxon>
        <taxon>Pseudomonadati</taxon>
        <taxon>Pseudomonadota</taxon>
        <taxon>Alphaproteobacteria</taxon>
        <taxon>Kordiimonadales</taxon>
        <taxon>Temperatibacteraceae</taxon>
        <taxon>Temperatibacter</taxon>
    </lineage>
</organism>
<reference evidence="2" key="1">
    <citation type="submission" date="2023-04" db="EMBL/GenBank/DDBJ databases">
        <title>Complete genome sequence of Temperatibacter marinus.</title>
        <authorList>
            <person name="Rong J.-C."/>
            <person name="Yi M.-L."/>
            <person name="Zhao Q."/>
        </authorList>
    </citation>
    <scope>NUCLEOTIDE SEQUENCE</scope>
    <source>
        <strain evidence="2">NBRC 110045</strain>
    </source>
</reference>
<dbReference type="EMBL" id="CP123872">
    <property type="protein sequence ID" value="WND02272.1"/>
    <property type="molecule type" value="Genomic_DNA"/>
</dbReference>
<accession>A0AA52H996</accession>